<reference evidence="3" key="1">
    <citation type="journal article" date="2017" name="Plant J.">
        <title>The pomegranate (Punica granatum L.) genome and the genomics of punicalagin biosynthesis.</title>
        <authorList>
            <person name="Qin G."/>
            <person name="Xu C."/>
            <person name="Ming R."/>
            <person name="Tang H."/>
            <person name="Guyot R."/>
            <person name="Kramer E.M."/>
            <person name="Hu Y."/>
            <person name="Yi X."/>
            <person name="Qi Y."/>
            <person name="Xu X."/>
            <person name="Gao Z."/>
            <person name="Pan H."/>
            <person name="Jian J."/>
            <person name="Tian Y."/>
            <person name="Yue Z."/>
            <person name="Xu Y."/>
        </authorList>
    </citation>
    <scope>NUCLEOTIDE SEQUENCE [LARGE SCALE GENOMIC DNA]</scope>
    <source>
        <strain evidence="3">cv. Dabenzi</strain>
    </source>
</reference>
<accession>A0A218XDC7</accession>
<organism evidence="2 3">
    <name type="scientific">Punica granatum</name>
    <name type="common">Pomegranate</name>
    <dbReference type="NCBI Taxonomy" id="22663"/>
    <lineage>
        <taxon>Eukaryota</taxon>
        <taxon>Viridiplantae</taxon>
        <taxon>Streptophyta</taxon>
        <taxon>Embryophyta</taxon>
        <taxon>Tracheophyta</taxon>
        <taxon>Spermatophyta</taxon>
        <taxon>Magnoliopsida</taxon>
        <taxon>eudicotyledons</taxon>
        <taxon>Gunneridae</taxon>
        <taxon>Pentapetalae</taxon>
        <taxon>rosids</taxon>
        <taxon>malvids</taxon>
        <taxon>Myrtales</taxon>
        <taxon>Lythraceae</taxon>
        <taxon>Punica</taxon>
    </lineage>
</organism>
<dbReference type="Proteomes" id="UP000197138">
    <property type="component" value="Unassembled WGS sequence"/>
</dbReference>
<feature type="region of interest" description="Disordered" evidence="1">
    <location>
        <begin position="1"/>
        <end position="24"/>
    </location>
</feature>
<dbReference type="EMBL" id="MTKT01001941">
    <property type="protein sequence ID" value="OWM82944.1"/>
    <property type="molecule type" value="Genomic_DNA"/>
</dbReference>
<comment type="caution">
    <text evidence="2">The sequence shown here is derived from an EMBL/GenBank/DDBJ whole genome shotgun (WGS) entry which is preliminary data.</text>
</comment>
<evidence type="ECO:0000313" key="3">
    <source>
        <dbReference type="Proteomes" id="UP000197138"/>
    </source>
</evidence>
<evidence type="ECO:0000313" key="2">
    <source>
        <dbReference type="EMBL" id="OWM82944.1"/>
    </source>
</evidence>
<evidence type="ECO:0000256" key="1">
    <source>
        <dbReference type="SAM" id="MobiDB-lite"/>
    </source>
</evidence>
<dbReference type="AlphaFoldDB" id="A0A218XDC7"/>
<protein>
    <submittedName>
        <fullName evidence="2">Uncharacterized protein</fullName>
    </submittedName>
</protein>
<sequence>MALAVKEASFFPGSSQSGDPERPLGATRLLMEEDKDEANLLLSWLAIGEAAAMENALFRLKKDQGRRFT</sequence>
<name>A0A218XDC7_PUNGR</name>
<proteinExistence type="predicted"/>
<gene>
    <name evidence="2" type="ORF">CDL15_Pgr005344</name>
</gene>